<gene>
    <name evidence="1" type="ORF">BJ122_11426</name>
</gene>
<evidence type="ECO:0000313" key="2">
    <source>
        <dbReference type="Proteomes" id="UP000248148"/>
    </source>
</evidence>
<dbReference type="Proteomes" id="UP000248148">
    <property type="component" value="Unassembled WGS sequence"/>
</dbReference>
<evidence type="ECO:0000313" key="1">
    <source>
        <dbReference type="EMBL" id="PYF02111.1"/>
    </source>
</evidence>
<dbReference type="AlphaFoldDB" id="A0A318TAW1"/>
<comment type="caution">
    <text evidence="1">The sequence shown here is derived from an EMBL/GenBank/DDBJ whole genome shotgun (WGS) entry which is preliminary data.</text>
</comment>
<dbReference type="EMBL" id="QJTI01000014">
    <property type="protein sequence ID" value="PYF02111.1"/>
    <property type="molecule type" value="Genomic_DNA"/>
</dbReference>
<sequence length="367" mass="41160">MLLSANGILEVSSLNDLLDRAEKHAPDTSYGDDIDTANAVLLDPQKSHEERHAAFLAWASRHQPCLFGRLGSREMQGICIDMCWIDEDEIALGDDFVSRKIQRTRQEWKERAAAGIAHGFLIMFNGPRLARLKPGTDLLEICEKIANLYLVEHAPIKRDVIYTESVPLRGSSLSVFKAGINIFYPSAHRTRNHDRRIPGGLVISVNSPGHWANSLVMRGLVPSLDDAVTKVMEITLRSIGNGGIGHDSMPSVSWHNVENDPDCLAQRRKLSKLPHYVPDNHSQRAYSALYHTDVLVPTDVTIDGTIDPDIAACEHWRHLIIDYISVQEQAHDHINYALFHGHPIPDEALYHNPWSPRRAVNSPRNEA</sequence>
<protein>
    <submittedName>
        <fullName evidence="1">Uncharacterized protein</fullName>
    </submittedName>
</protein>
<reference evidence="1 2" key="1">
    <citation type="submission" date="2018-06" db="EMBL/GenBank/DDBJ databases">
        <title>Genomic Encyclopedia of Archaeal and Bacterial Type Strains, Phase II (KMG-II): from individual species to whole genera.</title>
        <authorList>
            <person name="Goeker M."/>
        </authorList>
    </citation>
    <scope>NUCLEOTIDE SEQUENCE [LARGE SCALE GENOMIC DNA]</scope>
    <source>
        <strain evidence="1 2">JCM 11668</strain>
    </source>
</reference>
<name>A0A318TAW1_9BRAD</name>
<accession>A0A318TAW1</accession>
<dbReference type="RefSeq" id="WP_210205453.1">
    <property type="nucleotide sequence ID" value="NZ_QJTI01000014.1"/>
</dbReference>
<proteinExistence type="predicted"/>
<organism evidence="1 2">
    <name type="scientific">Rhodopseudomonas faecalis</name>
    <dbReference type="NCBI Taxonomy" id="99655"/>
    <lineage>
        <taxon>Bacteria</taxon>
        <taxon>Pseudomonadati</taxon>
        <taxon>Pseudomonadota</taxon>
        <taxon>Alphaproteobacteria</taxon>
        <taxon>Hyphomicrobiales</taxon>
        <taxon>Nitrobacteraceae</taxon>
        <taxon>Rhodopseudomonas</taxon>
    </lineage>
</organism>
<keyword evidence="2" id="KW-1185">Reference proteome</keyword>